<proteinExistence type="predicted"/>
<sequence>MGVCYESIQLRVADVKNARVMCCVNAREMSGVLIFPYVIEAFALDTTYRVIYIGRVALYLVHDRGCDATSIQNHQESIMLGHIAHLGALLGRSFLVSG</sequence>
<dbReference type="EMBL" id="JAIWYP010000002">
    <property type="protein sequence ID" value="KAH3869751.1"/>
    <property type="molecule type" value="Genomic_DNA"/>
</dbReference>
<gene>
    <name evidence="1" type="ORF">DPMN_032920</name>
</gene>
<reference evidence="1" key="2">
    <citation type="submission" date="2020-11" db="EMBL/GenBank/DDBJ databases">
        <authorList>
            <person name="McCartney M.A."/>
            <person name="Auch B."/>
            <person name="Kono T."/>
            <person name="Mallez S."/>
            <person name="Becker A."/>
            <person name="Gohl D.M."/>
            <person name="Silverstein K.A.T."/>
            <person name="Koren S."/>
            <person name="Bechman K.B."/>
            <person name="Herman A."/>
            <person name="Abrahante J.E."/>
            <person name="Garbe J."/>
        </authorList>
    </citation>
    <scope>NUCLEOTIDE SEQUENCE</scope>
    <source>
        <strain evidence="1">Duluth1</strain>
        <tissue evidence="1">Whole animal</tissue>
    </source>
</reference>
<dbReference type="Proteomes" id="UP000828390">
    <property type="component" value="Unassembled WGS sequence"/>
</dbReference>
<dbReference type="AlphaFoldDB" id="A0A9D4M549"/>
<evidence type="ECO:0000313" key="2">
    <source>
        <dbReference type="Proteomes" id="UP000828390"/>
    </source>
</evidence>
<reference evidence="1" key="1">
    <citation type="journal article" date="2019" name="bioRxiv">
        <title>The Genome of the Zebra Mussel, Dreissena polymorpha: A Resource for Invasive Species Research.</title>
        <authorList>
            <person name="McCartney M.A."/>
            <person name="Auch B."/>
            <person name="Kono T."/>
            <person name="Mallez S."/>
            <person name="Zhang Y."/>
            <person name="Obille A."/>
            <person name="Becker A."/>
            <person name="Abrahante J.E."/>
            <person name="Garbe J."/>
            <person name="Badalamenti J.P."/>
            <person name="Herman A."/>
            <person name="Mangelson H."/>
            <person name="Liachko I."/>
            <person name="Sullivan S."/>
            <person name="Sone E.D."/>
            <person name="Koren S."/>
            <person name="Silverstein K.A.T."/>
            <person name="Beckman K.B."/>
            <person name="Gohl D.M."/>
        </authorList>
    </citation>
    <scope>NUCLEOTIDE SEQUENCE</scope>
    <source>
        <strain evidence="1">Duluth1</strain>
        <tissue evidence="1">Whole animal</tissue>
    </source>
</reference>
<organism evidence="1 2">
    <name type="scientific">Dreissena polymorpha</name>
    <name type="common">Zebra mussel</name>
    <name type="synonym">Mytilus polymorpha</name>
    <dbReference type="NCBI Taxonomy" id="45954"/>
    <lineage>
        <taxon>Eukaryota</taxon>
        <taxon>Metazoa</taxon>
        <taxon>Spiralia</taxon>
        <taxon>Lophotrochozoa</taxon>
        <taxon>Mollusca</taxon>
        <taxon>Bivalvia</taxon>
        <taxon>Autobranchia</taxon>
        <taxon>Heteroconchia</taxon>
        <taxon>Euheterodonta</taxon>
        <taxon>Imparidentia</taxon>
        <taxon>Neoheterodontei</taxon>
        <taxon>Myida</taxon>
        <taxon>Dreissenoidea</taxon>
        <taxon>Dreissenidae</taxon>
        <taxon>Dreissena</taxon>
    </lineage>
</organism>
<name>A0A9D4M549_DREPO</name>
<keyword evidence="2" id="KW-1185">Reference proteome</keyword>
<accession>A0A9D4M549</accession>
<comment type="caution">
    <text evidence="1">The sequence shown here is derived from an EMBL/GenBank/DDBJ whole genome shotgun (WGS) entry which is preliminary data.</text>
</comment>
<evidence type="ECO:0000313" key="1">
    <source>
        <dbReference type="EMBL" id="KAH3869751.1"/>
    </source>
</evidence>
<protein>
    <submittedName>
        <fullName evidence="1">Uncharacterized protein</fullName>
    </submittedName>
</protein>